<reference evidence="2" key="1">
    <citation type="journal article" date="2020" name="Nat. Commun.">
        <title>Large-scale genome sequencing of mycorrhizal fungi provides insights into the early evolution of symbiotic traits.</title>
        <authorList>
            <person name="Miyauchi S."/>
            <person name="Kiss E."/>
            <person name="Kuo A."/>
            <person name="Drula E."/>
            <person name="Kohler A."/>
            <person name="Sanchez-Garcia M."/>
            <person name="Morin E."/>
            <person name="Andreopoulos B."/>
            <person name="Barry K.W."/>
            <person name="Bonito G."/>
            <person name="Buee M."/>
            <person name="Carver A."/>
            <person name="Chen C."/>
            <person name="Cichocki N."/>
            <person name="Clum A."/>
            <person name="Culley D."/>
            <person name="Crous P.W."/>
            <person name="Fauchery L."/>
            <person name="Girlanda M."/>
            <person name="Hayes R.D."/>
            <person name="Keri Z."/>
            <person name="LaButti K."/>
            <person name="Lipzen A."/>
            <person name="Lombard V."/>
            <person name="Magnuson J."/>
            <person name="Maillard F."/>
            <person name="Murat C."/>
            <person name="Nolan M."/>
            <person name="Ohm R.A."/>
            <person name="Pangilinan J."/>
            <person name="Pereira M.F."/>
            <person name="Perotto S."/>
            <person name="Peter M."/>
            <person name="Pfister S."/>
            <person name="Riley R."/>
            <person name="Sitrit Y."/>
            <person name="Stielow J.B."/>
            <person name="Szollosi G."/>
            <person name="Zifcakova L."/>
            <person name="Stursova M."/>
            <person name="Spatafora J.W."/>
            <person name="Tedersoo L."/>
            <person name="Vaario L.M."/>
            <person name="Yamada A."/>
            <person name="Yan M."/>
            <person name="Wang P."/>
            <person name="Xu J."/>
            <person name="Bruns T."/>
            <person name="Baldrian P."/>
            <person name="Vilgalys R."/>
            <person name="Dunand C."/>
            <person name="Henrissat B."/>
            <person name="Grigoriev I.V."/>
            <person name="Hibbett D."/>
            <person name="Nagy L.G."/>
            <person name="Martin F.M."/>
        </authorList>
    </citation>
    <scope>NUCLEOTIDE SEQUENCE</scope>
    <source>
        <strain evidence="2">UP504</strain>
    </source>
</reference>
<organism evidence="2 3">
    <name type="scientific">Hydnum rufescens UP504</name>
    <dbReference type="NCBI Taxonomy" id="1448309"/>
    <lineage>
        <taxon>Eukaryota</taxon>
        <taxon>Fungi</taxon>
        <taxon>Dikarya</taxon>
        <taxon>Basidiomycota</taxon>
        <taxon>Agaricomycotina</taxon>
        <taxon>Agaricomycetes</taxon>
        <taxon>Cantharellales</taxon>
        <taxon>Hydnaceae</taxon>
        <taxon>Hydnum</taxon>
    </lineage>
</organism>
<dbReference type="SUPFAM" id="SSF48371">
    <property type="entry name" value="ARM repeat"/>
    <property type="match status" value="1"/>
</dbReference>
<dbReference type="GO" id="GO:0051666">
    <property type="term" value="P:actin cortical patch localization"/>
    <property type="evidence" value="ECO:0007669"/>
    <property type="project" value="TreeGrafter"/>
</dbReference>
<accession>A0A9P6B1K6</accession>
<dbReference type="PANTHER" id="PTHR13357">
    <property type="entry name" value="SH3 ADAPTER PROTEIN SPIN90 NCK INTERACTING PROTEIN WITH SH3 DOMAIN"/>
    <property type="match status" value="1"/>
</dbReference>
<dbReference type="GO" id="GO:0006897">
    <property type="term" value="P:endocytosis"/>
    <property type="evidence" value="ECO:0007669"/>
    <property type="project" value="TreeGrafter"/>
</dbReference>
<feature type="domain" description="SPIN90/Ldb17 leucine-rich" evidence="1">
    <location>
        <begin position="191"/>
        <end position="345"/>
    </location>
</feature>
<gene>
    <name evidence="2" type="ORF">BS47DRAFT_732139</name>
</gene>
<sequence>MDIGIVYHIESAQQFWSELGDILSLPKDATLHTLDGNLRNFITFCATHHERYLSTLAQLDHCCNLLLDSEFFTFHSERSCDTLLDDARSNTDPHLLFILYNVFLCYGHRHPSFFRSSKRWQPLIPLLMDHLLIQTTEISLEFIEGKLGLLAIEMLYEVCRVQNLSSAELRIFDDAYIDHLFDIVESTRSNEILNYSLIKFLVSLNEQFMVASVQNPSRDAKEHATATTGGLPTKKALTNRVLAILMRRLYSTKTFGENLIFMLNRADDSDEDLCVQLLILKMLYLLFTTPGAQEYFYTNDLRVLIDVFVRALNNLSEENESMRHTYLRVLHPLLNNTQLRTNPYKPLLVRHTLQSIISHAHIRDINPTTRRLVERCLSGEWCKAIPPSPVFDSSLSTYCRYRHSRTLSCC</sequence>
<dbReference type="AlphaFoldDB" id="A0A9P6B1K6"/>
<dbReference type="OrthoDB" id="445362at2759"/>
<evidence type="ECO:0000313" key="2">
    <source>
        <dbReference type="EMBL" id="KAF9515953.1"/>
    </source>
</evidence>
<keyword evidence="3" id="KW-1185">Reference proteome</keyword>
<dbReference type="EMBL" id="MU128945">
    <property type="protein sequence ID" value="KAF9515953.1"/>
    <property type="molecule type" value="Genomic_DNA"/>
</dbReference>
<dbReference type="GO" id="GO:0071933">
    <property type="term" value="F:Arp2/3 complex binding"/>
    <property type="evidence" value="ECO:0007669"/>
    <property type="project" value="TreeGrafter"/>
</dbReference>
<dbReference type="Proteomes" id="UP000886523">
    <property type="component" value="Unassembled WGS sequence"/>
</dbReference>
<dbReference type="InterPro" id="IPR016024">
    <property type="entry name" value="ARM-type_fold"/>
</dbReference>
<evidence type="ECO:0000259" key="1">
    <source>
        <dbReference type="Pfam" id="PF09431"/>
    </source>
</evidence>
<dbReference type="GO" id="GO:0030479">
    <property type="term" value="C:actin cortical patch"/>
    <property type="evidence" value="ECO:0007669"/>
    <property type="project" value="TreeGrafter"/>
</dbReference>
<dbReference type="PANTHER" id="PTHR13357:SF1">
    <property type="entry name" value="NCK-INTERACTING PROTEIN WITH SH3 DOMAIN"/>
    <property type="match status" value="1"/>
</dbReference>
<comment type="caution">
    <text evidence="2">The sequence shown here is derived from an EMBL/GenBank/DDBJ whole genome shotgun (WGS) entry which is preliminary data.</text>
</comment>
<evidence type="ECO:0000313" key="3">
    <source>
        <dbReference type="Proteomes" id="UP000886523"/>
    </source>
</evidence>
<dbReference type="GO" id="GO:0000147">
    <property type="term" value="P:actin cortical patch assembly"/>
    <property type="evidence" value="ECO:0007669"/>
    <property type="project" value="TreeGrafter"/>
</dbReference>
<name>A0A9P6B1K6_9AGAM</name>
<dbReference type="Pfam" id="PF09431">
    <property type="entry name" value="SPIN90_LRD"/>
    <property type="match status" value="1"/>
</dbReference>
<dbReference type="InterPro" id="IPR030125">
    <property type="entry name" value="SPIN90/Ldb17"/>
</dbReference>
<proteinExistence type="predicted"/>
<protein>
    <recommendedName>
        <fullName evidence="1">SPIN90/Ldb17 leucine-rich domain-containing protein</fullName>
    </recommendedName>
</protein>
<dbReference type="InterPro" id="IPR018556">
    <property type="entry name" value="SPIN90/Ldb17_LRD"/>
</dbReference>